<dbReference type="EMBL" id="FQWQ01000005">
    <property type="protein sequence ID" value="SHH90165.1"/>
    <property type="molecule type" value="Genomic_DNA"/>
</dbReference>
<feature type="domain" description="DinB-like" evidence="1">
    <location>
        <begin position="27"/>
        <end position="160"/>
    </location>
</feature>
<dbReference type="OrthoDB" id="1431064at2"/>
<keyword evidence="3" id="KW-1185">Reference proteome</keyword>
<gene>
    <name evidence="2" type="ORF">SAMN04488109_5945</name>
</gene>
<proteinExistence type="predicted"/>
<dbReference type="RefSeq" id="WP_073141915.1">
    <property type="nucleotide sequence ID" value="NZ_FQWQ01000005.1"/>
</dbReference>
<dbReference type="InterPro" id="IPR024775">
    <property type="entry name" value="DinB-like"/>
</dbReference>
<organism evidence="2 3">
    <name type="scientific">Chryseolinea serpens</name>
    <dbReference type="NCBI Taxonomy" id="947013"/>
    <lineage>
        <taxon>Bacteria</taxon>
        <taxon>Pseudomonadati</taxon>
        <taxon>Bacteroidota</taxon>
        <taxon>Cytophagia</taxon>
        <taxon>Cytophagales</taxon>
        <taxon>Fulvivirgaceae</taxon>
        <taxon>Chryseolinea</taxon>
    </lineage>
</organism>
<dbReference type="Pfam" id="PF12867">
    <property type="entry name" value="DinB_2"/>
    <property type="match status" value="1"/>
</dbReference>
<dbReference type="STRING" id="947013.SAMN04488109_5945"/>
<sequence>MEQVNWFDRKFDFSSTQNIMPSLIERLEGTPVRLREKMRRIDPSHYVIQPGGKWSMLEHIGHLADLEPLWQGRLEDILKGEKELRPTDLANTKTTEAQHNAKSLAELLSAFEQLRQTTLTRLRFLKDEDVFKSALHPRLKTPMRAMDLFTFVAEHDDHHLVKISEIENLVANGLL</sequence>
<evidence type="ECO:0000259" key="1">
    <source>
        <dbReference type="Pfam" id="PF12867"/>
    </source>
</evidence>
<dbReference type="SUPFAM" id="SSF109854">
    <property type="entry name" value="DinB/YfiT-like putative metalloenzymes"/>
    <property type="match status" value="1"/>
</dbReference>
<dbReference type="Gene3D" id="1.20.120.450">
    <property type="entry name" value="dinb family like domain"/>
    <property type="match status" value="1"/>
</dbReference>
<name>A0A1M5WRB1_9BACT</name>
<evidence type="ECO:0000313" key="3">
    <source>
        <dbReference type="Proteomes" id="UP000184212"/>
    </source>
</evidence>
<reference evidence="2 3" key="1">
    <citation type="submission" date="2016-11" db="EMBL/GenBank/DDBJ databases">
        <authorList>
            <person name="Jaros S."/>
            <person name="Januszkiewicz K."/>
            <person name="Wedrychowicz H."/>
        </authorList>
    </citation>
    <scope>NUCLEOTIDE SEQUENCE [LARGE SCALE GENOMIC DNA]</scope>
    <source>
        <strain evidence="2 3">DSM 24574</strain>
    </source>
</reference>
<accession>A0A1M5WRB1</accession>
<protein>
    <submittedName>
        <fullName evidence="2">DinB superfamily protein</fullName>
    </submittedName>
</protein>
<dbReference type="Proteomes" id="UP000184212">
    <property type="component" value="Unassembled WGS sequence"/>
</dbReference>
<dbReference type="AlphaFoldDB" id="A0A1M5WRB1"/>
<evidence type="ECO:0000313" key="2">
    <source>
        <dbReference type="EMBL" id="SHH90165.1"/>
    </source>
</evidence>
<dbReference type="InterPro" id="IPR034660">
    <property type="entry name" value="DinB/YfiT-like"/>
</dbReference>